<feature type="domain" description="PTS EIIA type-4" evidence="6">
    <location>
        <begin position="581"/>
        <end position="753"/>
    </location>
</feature>
<dbReference type="CDD" id="cd00006">
    <property type="entry name" value="PTS_IIA_man"/>
    <property type="match status" value="1"/>
</dbReference>
<dbReference type="PANTHER" id="PTHR32071:SF90">
    <property type="entry name" value="TRANSCRIPTIONAL REGULATORY PROTEIN LEVR"/>
    <property type="match status" value="1"/>
</dbReference>
<proteinExistence type="predicted"/>
<dbReference type="SMART" id="SM00382">
    <property type="entry name" value="AAA"/>
    <property type="match status" value="1"/>
</dbReference>
<dbReference type="InterPro" id="IPR027417">
    <property type="entry name" value="P-loop_NTPase"/>
</dbReference>
<keyword evidence="4" id="KW-0067">ATP-binding</keyword>
<dbReference type="InterPro" id="IPR036662">
    <property type="entry name" value="PTS_EIIA_man-typ_sf"/>
</dbReference>
<dbReference type="Pfam" id="PF00158">
    <property type="entry name" value="Sigma54_activat"/>
    <property type="match status" value="1"/>
</dbReference>
<name>A0A7Z8G743_CARDV</name>
<evidence type="ECO:0000259" key="7">
    <source>
        <dbReference type="PROSITE" id="PS51372"/>
    </source>
</evidence>
<protein>
    <submittedName>
        <fullName evidence="8">Transcription antiterminator BglG</fullName>
    </submittedName>
</protein>
<evidence type="ECO:0000313" key="8">
    <source>
        <dbReference type="EMBL" id="TFJ30439.1"/>
    </source>
</evidence>
<evidence type="ECO:0000259" key="5">
    <source>
        <dbReference type="PROSITE" id="PS50045"/>
    </source>
</evidence>
<comment type="caution">
    <text evidence="8">The sequence shown here is derived from an EMBL/GenBank/DDBJ whole genome shotgun (WGS) entry which is preliminary data.</text>
</comment>
<evidence type="ECO:0000313" key="9">
    <source>
        <dbReference type="Proteomes" id="UP000297938"/>
    </source>
</evidence>
<dbReference type="InterPro" id="IPR011608">
    <property type="entry name" value="PRD"/>
</dbReference>
<keyword evidence="2" id="KW-0547">Nucleotide-binding</keyword>
<dbReference type="InterPro" id="IPR002078">
    <property type="entry name" value="Sigma_54_int"/>
</dbReference>
<dbReference type="Gene3D" id="1.10.1790.10">
    <property type="entry name" value="PRD domain"/>
    <property type="match status" value="2"/>
</dbReference>
<dbReference type="GO" id="GO:0016301">
    <property type="term" value="F:kinase activity"/>
    <property type="evidence" value="ECO:0007669"/>
    <property type="project" value="UniProtKB-KW"/>
</dbReference>
<dbReference type="InterPro" id="IPR036634">
    <property type="entry name" value="PRD_sf"/>
</dbReference>
<dbReference type="Gene3D" id="3.40.50.300">
    <property type="entry name" value="P-loop containing nucleotide triphosphate hydrolases"/>
    <property type="match status" value="1"/>
</dbReference>
<dbReference type="SUPFAM" id="SSF63520">
    <property type="entry name" value="PTS-regulatory domain, PRD"/>
    <property type="match status" value="2"/>
</dbReference>
<dbReference type="RefSeq" id="WP_135025510.1">
    <property type="nucleotide sequence ID" value="NZ_JBFUWK010000004.1"/>
</dbReference>
<keyword evidence="3" id="KW-0418">Kinase</keyword>
<dbReference type="PROSITE" id="PS51372">
    <property type="entry name" value="PRD_2"/>
    <property type="match status" value="2"/>
</dbReference>
<evidence type="ECO:0000256" key="4">
    <source>
        <dbReference type="ARBA" id="ARBA00022840"/>
    </source>
</evidence>
<dbReference type="GO" id="GO:0016020">
    <property type="term" value="C:membrane"/>
    <property type="evidence" value="ECO:0007669"/>
    <property type="project" value="InterPro"/>
</dbReference>
<dbReference type="GO" id="GO:0009401">
    <property type="term" value="P:phosphoenolpyruvate-dependent sugar phosphotransferase system"/>
    <property type="evidence" value="ECO:0007669"/>
    <property type="project" value="InterPro"/>
</dbReference>
<dbReference type="InterPro" id="IPR003593">
    <property type="entry name" value="AAA+_ATPase"/>
</dbReference>
<feature type="domain" description="PRD" evidence="7">
    <location>
        <begin position="846"/>
        <end position="945"/>
    </location>
</feature>
<dbReference type="Pfam" id="PF00874">
    <property type="entry name" value="PRD"/>
    <property type="match status" value="2"/>
</dbReference>
<dbReference type="SUPFAM" id="SSF53062">
    <property type="entry name" value="PTS system fructose IIA component-like"/>
    <property type="match status" value="1"/>
</dbReference>
<accession>A0A7Z8G743</accession>
<dbReference type="AlphaFoldDB" id="A0A7Z8G743"/>
<dbReference type="InterPro" id="IPR004701">
    <property type="entry name" value="PTS_EIIA_man-typ"/>
</dbReference>
<dbReference type="PANTHER" id="PTHR32071">
    <property type="entry name" value="TRANSCRIPTIONAL REGULATORY PROTEIN"/>
    <property type="match status" value="1"/>
</dbReference>
<dbReference type="PROSITE" id="PS50045">
    <property type="entry name" value="SIGMA54_INTERACT_4"/>
    <property type="match status" value="1"/>
</dbReference>
<dbReference type="Proteomes" id="UP000297938">
    <property type="component" value="Unassembled WGS sequence"/>
</dbReference>
<dbReference type="Gene3D" id="3.40.50.510">
    <property type="entry name" value="Phosphotransferase system, mannose-type IIA component"/>
    <property type="match status" value="1"/>
</dbReference>
<dbReference type="SUPFAM" id="SSF52540">
    <property type="entry name" value="P-loop containing nucleoside triphosphate hydrolases"/>
    <property type="match status" value="1"/>
</dbReference>
<dbReference type="GO" id="GO:0006355">
    <property type="term" value="P:regulation of DNA-templated transcription"/>
    <property type="evidence" value="ECO:0007669"/>
    <property type="project" value="InterPro"/>
</dbReference>
<dbReference type="EMBL" id="NRPP01000002">
    <property type="protein sequence ID" value="TFJ30439.1"/>
    <property type="molecule type" value="Genomic_DNA"/>
</dbReference>
<evidence type="ECO:0000256" key="3">
    <source>
        <dbReference type="ARBA" id="ARBA00022777"/>
    </source>
</evidence>
<sequence>MKRKDRIYQYVKDNTEHLSQEELEFGGGLTTSEISEALEIVRTNVSKELNLLVREGHIIKLEGRPVRYVDKGTQQWKPLTKKVVSYKETNLLSKNKEKQISTSKSSNDKDLFDYMIGSKGSLKNQVEQAKAALFYPPKGLNSLIIGPTGSGKTFFANAMYQYSQNKKIIEENQAMIVFNCADYSQNPQLLMSHLFGHVKGAFTGASEAKDGLLMKANNNMLFLDEIHRLPPEGQEMLFYFMDNGTFQKMGDTGEKVSSNVRIVCATTENPESALLATFVRRIPITIQLPAFSERPAKEKIQLLKLLLSIEAKRINKEIIIDEDAVKSLLGSVTYGNIGQLKSNIQLACAKGFLNSMDNSNEIHITMEALTASIKEGLVHLAKNRTELNEISKYLEPRIKILPKDSIFVNHEDAYELPYNLYEIIGDKAALLKAEGLDKEHINNFITTDINLHLKSFYKQNQMSYNKESNLTDIVDDEVITLTKEIRKLAEKKLNYQFQDNFLYAMSLHLSSFIKRAKEGDLPISKNDNLEELIVEYQDEYQVALMIKEHIYQKYQMDVPEVECWYLTMLLASLKQENTAGRVGIVVAAHGKSTASSMVQVVSKLLSANNIHSVDMPLEMNPHTAFDLVKDQVIAVDEGNGVMLLVDMGSLSTFGPRITEETGIQVRTIDMVTTPVVLEAARKTSLIDNDLISIFDSLKQFRGYSTFLDFDPEELPEKDLLEFNKPKAIITICSTGEGTAKQIKEIIEAALESLMDDSITVIPLSLIDVDQTIQNLAQEYQIIATTGVVKPALDVPFIPLDELIQGSGADRIQDLVGANLALESTQVVPILTKELCEDYMKGYFTFINPHKVIDVLWDYCQIVAEEKNQTFSNSFIIGLVMHIAGAIERTLLNDTMAVVDEMDNQASDYYDAVIKANQSIKTKLNIDIPEAENYYILQIFETEKQK</sequence>
<dbReference type="CDD" id="cd00009">
    <property type="entry name" value="AAA"/>
    <property type="match status" value="1"/>
</dbReference>
<dbReference type="GO" id="GO:0005524">
    <property type="term" value="F:ATP binding"/>
    <property type="evidence" value="ECO:0007669"/>
    <property type="project" value="UniProtKB-KW"/>
</dbReference>
<reference evidence="8 9" key="1">
    <citation type="journal article" date="2018" name="Int. J. Food Microbiol.">
        <title>Growth of Carnobacterium spp. isolated from chilled vacuum-packaged meat under relevant acidic conditions.</title>
        <authorList>
            <person name="Zhang P."/>
            <person name="Badoni M."/>
            <person name="Ganzle M."/>
            <person name="Yang X."/>
        </authorList>
    </citation>
    <scope>NUCLEOTIDE SEQUENCE [LARGE SCALE GENOMIC DNA]</scope>
    <source>
        <strain evidence="8 9">B2</strain>
    </source>
</reference>
<feature type="domain" description="PRD" evidence="7">
    <location>
        <begin position="473"/>
        <end position="580"/>
    </location>
</feature>
<evidence type="ECO:0000256" key="2">
    <source>
        <dbReference type="ARBA" id="ARBA00022741"/>
    </source>
</evidence>
<dbReference type="InterPro" id="IPR033887">
    <property type="entry name" value="PTS_IIA_man"/>
</dbReference>
<dbReference type="PROSITE" id="PS51096">
    <property type="entry name" value="PTS_EIIA_TYPE_4"/>
    <property type="match status" value="1"/>
</dbReference>
<keyword evidence="1" id="KW-0808">Transferase</keyword>
<evidence type="ECO:0000256" key="1">
    <source>
        <dbReference type="ARBA" id="ARBA00022679"/>
    </source>
</evidence>
<gene>
    <name evidence="8" type="ORF">CKN69_00585</name>
</gene>
<dbReference type="Pfam" id="PF03610">
    <property type="entry name" value="EIIA-man"/>
    <property type="match status" value="1"/>
</dbReference>
<dbReference type="Gene3D" id="3.40.50.2300">
    <property type="match status" value="1"/>
</dbReference>
<organism evidence="8 9">
    <name type="scientific">Carnobacterium divergens</name>
    <name type="common">Lactobacillus divergens</name>
    <dbReference type="NCBI Taxonomy" id="2748"/>
    <lineage>
        <taxon>Bacteria</taxon>
        <taxon>Bacillati</taxon>
        <taxon>Bacillota</taxon>
        <taxon>Bacilli</taxon>
        <taxon>Lactobacillales</taxon>
        <taxon>Carnobacteriaceae</taxon>
        <taxon>Carnobacterium</taxon>
    </lineage>
</organism>
<feature type="domain" description="Sigma-54 factor interaction" evidence="5">
    <location>
        <begin position="115"/>
        <end position="349"/>
    </location>
</feature>
<evidence type="ECO:0000259" key="6">
    <source>
        <dbReference type="PROSITE" id="PS51096"/>
    </source>
</evidence>